<dbReference type="Proteomes" id="UP001458880">
    <property type="component" value="Unassembled WGS sequence"/>
</dbReference>
<protein>
    <submittedName>
        <fullName evidence="1">Uncharacterized protein</fullName>
    </submittedName>
</protein>
<dbReference type="AlphaFoldDB" id="A0AAW1L811"/>
<accession>A0AAW1L811</accession>
<organism evidence="1 2">
    <name type="scientific">Popillia japonica</name>
    <name type="common">Japanese beetle</name>
    <dbReference type="NCBI Taxonomy" id="7064"/>
    <lineage>
        <taxon>Eukaryota</taxon>
        <taxon>Metazoa</taxon>
        <taxon>Ecdysozoa</taxon>
        <taxon>Arthropoda</taxon>
        <taxon>Hexapoda</taxon>
        <taxon>Insecta</taxon>
        <taxon>Pterygota</taxon>
        <taxon>Neoptera</taxon>
        <taxon>Endopterygota</taxon>
        <taxon>Coleoptera</taxon>
        <taxon>Polyphaga</taxon>
        <taxon>Scarabaeiformia</taxon>
        <taxon>Scarabaeidae</taxon>
        <taxon>Rutelinae</taxon>
        <taxon>Popillia</taxon>
    </lineage>
</organism>
<keyword evidence="2" id="KW-1185">Reference proteome</keyword>
<reference evidence="1 2" key="1">
    <citation type="journal article" date="2024" name="BMC Genomics">
        <title>De novo assembly and annotation of Popillia japonica's genome with initial clues to its potential as an invasive pest.</title>
        <authorList>
            <person name="Cucini C."/>
            <person name="Boschi S."/>
            <person name="Funari R."/>
            <person name="Cardaioli E."/>
            <person name="Iannotti N."/>
            <person name="Marturano G."/>
            <person name="Paoli F."/>
            <person name="Bruttini M."/>
            <person name="Carapelli A."/>
            <person name="Frati F."/>
            <person name="Nardi F."/>
        </authorList>
    </citation>
    <scope>NUCLEOTIDE SEQUENCE [LARGE SCALE GENOMIC DNA]</scope>
    <source>
        <strain evidence="1">DMR45628</strain>
    </source>
</reference>
<sequence>MGEEDGPLLPVWMVRLTCNGDFSGIGEIAGGIVLWAPSRGSLKVAMGAEAANLGWEEVKGESPIDEGERGGVGDNADKTWWDVHARTGKGLLVKVPMHFSLSLRLVHSRYLKYFRFLPPVPNLMLS</sequence>
<evidence type="ECO:0000313" key="1">
    <source>
        <dbReference type="EMBL" id="KAK9729987.1"/>
    </source>
</evidence>
<proteinExistence type="predicted"/>
<dbReference type="EMBL" id="JASPKY010000155">
    <property type="protein sequence ID" value="KAK9729987.1"/>
    <property type="molecule type" value="Genomic_DNA"/>
</dbReference>
<gene>
    <name evidence="1" type="ORF">QE152_g15634</name>
</gene>
<evidence type="ECO:0000313" key="2">
    <source>
        <dbReference type="Proteomes" id="UP001458880"/>
    </source>
</evidence>
<comment type="caution">
    <text evidence="1">The sequence shown here is derived from an EMBL/GenBank/DDBJ whole genome shotgun (WGS) entry which is preliminary data.</text>
</comment>
<name>A0AAW1L811_POPJA</name>